<reference evidence="2 3" key="1">
    <citation type="submission" date="2024-06" db="EMBL/GenBank/DDBJ databases">
        <title>Caproicibacterium argilliputei sp. nov, a novel caproic acid producing anaerobic bacterium isolated from pit mud.</title>
        <authorList>
            <person name="Xia S."/>
        </authorList>
    </citation>
    <scope>NUCLEOTIDE SEQUENCE [LARGE SCALE GENOMIC DNA]</scope>
    <source>
        <strain evidence="2 3">ZCY20-5</strain>
    </source>
</reference>
<accession>A0AA97DDE3</accession>
<name>A0AA97DDE3_9FIRM</name>
<dbReference type="Proteomes" id="UP001300604">
    <property type="component" value="Chromosome"/>
</dbReference>
<gene>
    <name evidence="2" type="ORF">PXC00_06455</name>
</gene>
<dbReference type="CDD" id="cd00093">
    <property type="entry name" value="HTH_XRE"/>
    <property type="match status" value="1"/>
</dbReference>
<reference evidence="3" key="2">
    <citation type="submission" date="2024-06" db="EMBL/GenBank/DDBJ databases">
        <title>Caproicibacterium argilliputei sp. nov, a novel caproic acid producing anaerobic bacterium isolated from pit mud.</title>
        <authorList>
            <person name="Zeng C."/>
        </authorList>
    </citation>
    <scope>NUCLEOTIDE SEQUENCE [LARGE SCALE GENOMIC DNA]</scope>
    <source>
        <strain evidence="3">ZCY20-5</strain>
    </source>
</reference>
<protein>
    <submittedName>
        <fullName evidence="2">Helix-turn-helix transcriptional regulator</fullName>
    </submittedName>
</protein>
<dbReference type="EMBL" id="CP135996">
    <property type="protein sequence ID" value="WOC33502.1"/>
    <property type="molecule type" value="Genomic_DNA"/>
</dbReference>
<dbReference type="SUPFAM" id="SSF47413">
    <property type="entry name" value="lambda repressor-like DNA-binding domains"/>
    <property type="match status" value="1"/>
</dbReference>
<evidence type="ECO:0000313" key="3">
    <source>
        <dbReference type="Proteomes" id="UP001300604"/>
    </source>
</evidence>
<dbReference type="Pfam" id="PF13443">
    <property type="entry name" value="HTH_26"/>
    <property type="match status" value="1"/>
</dbReference>
<dbReference type="RefSeq" id="WP_275846084.1">
    <property type="nucleotide sequence ID" value="NZ_CP135996.1"/>
</dbReference>
<dbReference type="PROSITE" id="PS50943">
    <property type="entry name" value="HTH_CROC1"/>
    <property type="match status" value="1"/>
</dbReference>
<dbReference type="SMART" id="SM00530">
    <property type="entry name" value="HTH_XRE"/>
    <property type="match status" value="1"/>
</dbReference>
<reference evidence="3" key="3">
    <citation type="submission" date="2024-06" db="EMBL/GenBank/DDBJ databases">
        <authorList>
            <person name="Zeng C."/>
        </authorList>
    </citation>
    <scope>NUCLEOTIDE SEQUENCE [LARGE SCALE GENOMIC DNA]</scope>
    <source>
        <strain evidence="3">ZCY20-5</strain>
    </source>
</reference>
<dbReference type="InterPro" id="IPR010982">
    <property type="entry name" value="Lambda_DNA-bd_dom_sf"/>
</dbReference>
<dbReference type="AlphaFoldDB" id="A0AA97DDE3"/>
<keyword evidence="3" id="KW-1185">Reference proteome</keyword>
<sequence>MIKILLSRKLGELRWTQADLARATGIRAATINAMYNEVIDRVNLDHLSKICEVLNCELSDIMVYVPNKIKTTGTRAQQSKVRDE</sequence>
<dbReference type="Gene3D" id="1.10.260.40">
    <property type="entry name" value="lambda repressor-like DNA-binding domains"/>
    <property type="match status" value="1"/>
</dbReference>
<evidence type="ECO:0000259" key="1">
    <source>
        <dbReference type="PROSITE" id="PS50943"/>
    </source>
</evidence>
<dbReference type="GO" id="GO:0003677">
    <property type="term" value="F:DNA binding"/>
    <property type="evidence" value="ECO:0007669"/>
    <property type="project" value="InterPro"/>
</dbReference>
<organism evidence="2 3">
    <name type="scientific">Caproicibacterium argilliputei</name>
    <dbReference type="NCBI Taxonomy" id="3030016"/>
    <lineage>
        <taxon>Bacteria</taxon>
        <taxon>Bacillati</taxon>
        <taxon>Bacillota</taxon>
        <taxon>Clostridia</taxon>
        <taxon>Eubacteriales</taxon>
        <taxon>Oscillospiraceae</taxon>
        <taxon>Caproicibacterium</taxon>
    </lineage>
</organism>
<evidence type="ECO:0000313" key="2">
    <source>
        <dbReference type="EMBL" id="WOC33502.1"/>
    </source>
</evidence>
<dbReference type="KEGG" id="carl:PXC00_06455"/>
<dbReference type="InterPro" id="IPR001387">
    <property type="entry name" value="Cro/C1-type_HTH"/>
</dbReference>
<proteinExistence type="predicted"/>
<feature type="domain" description="HTH cro/C1-type" evidence="1">
    <location>
        <begin position="12"/>
        <end position="61"/>
    </location>
</feature>